<evidence type="ECO:0000256" key="13">
    <source>
        <dbReference type="ARBA" id="ARBA00023303"/>
    </source>
</evidence>
<evidence type="ECO:0000256" key="6">
    <source>
        <dbReference type="ARBA" id="ARBA00023018"/>
    </source>
</evidence>
<keyword evidence="4 16" id="KW-0732">Signal</keyword>
<feature type="chain" id="PRO_5028844659" evidence="16">
    <location>
        <begin position="22"/>
        <end position="682"/>
    </location>
</feature>
<evidence type="ECO:0000313" key="20">
    <source>
        <dbReference type="RefSeq" id="XP_030879493.1"/>
    </source>
</evidence>
<dbReference type="Pfam" id="PF10613">
    <property type="entry name" value="Lig_chan-Glu_bd"/>
    <property type="match status" value="1"/>
</dbReference>
<dbReference type="FunFam" id="1.10.287.70:FF:000099">
    <property type="entry name" value="glutamate receptor 2 isoform X1"/>
    <property type="match status" value="1"/>
</dbReference>
<keyword evidence="12" id="KW-1071">Ligand-gated ion channel</keyword>
<evidence type="ECO:0000256" key="3">
    <source>
        <dbReference type="ARBA" id="ARBA00022692"/>
    </source>
</evidence>
<evidence type="ECO:0000256" key="7">
    <source>
        <dbReference type="ARBA" id="ARBA00023065"/>
    </source>
</evidence>
<dbReference type="GeneID" id="102744586"/>
<keyword evidence="13" id="KW-0407">Ion channel</keyword>
<evidence type="ECO:0000256" key="9">
    <source>
        <dbReference type="ARBA" id="ARBA00023170"/>
    </source>
</evidence>
<name>A0A7F8QH10_LEPWE</name>
<dbReference type="OrthoDB" id="5984008at2759"/>
<dbReference type="SUPFAM" id="SSF53822">
    <property type="entry name" value="Periplasmic binding protein-like I"/>
    <property type="match status" value="1"/>
</dbReference>
<feature type="signal peptide" evidence="16">
    <location>
        <begin position="1"/>
        <end position="21"/>
    </location>
</feature>
<evidence type="ECO:0000256" key="1">
    <source>
        <dbReference type="ARBA" id="ARBA00004141"/>
    </source>
</evidence>
<evidence type="ECO:0000256" key="10">
    <source>
        <dbReference type="ARBA" id="ARBA00023180"/>
    </source>
</evidence>
<evidence type="ECO:0000256" key="4">
    <source>
        <dbReference type="ARBA" id="ARBA00022729"/>
    </source>
</evidence>
<evidence type="ECO:0000259" key="17">
    <source>
        <dbReference type="SMART" id="SM00079"/>
    </source>
</evidence>
<dbReference type="InterPro" id="IPR019594">
    <property type="entry name" value="Glu/Gly-bd"/>
</dbReference>
<keyword evidence="10" id="KW-0325">Glycoprotein</keyword>
<evidence type="ECO:0000256" key="5">
    <source>
        <dbReference type="ARBA" id="ARBA00022989"/>
    </source>
</evidence>
<dbReference type="PANTHER" id="PTHR18966">
    <property type="entry name" value="IONOTROPIC GLUTAMATE RECEPTOR"/>
    <property type="match status" value="1"/>
</dbReference>
<evidence type="ECO:0000313" key="19">
    <source>
        <dbReference type="Proteomes" id="UP000245341"/>
    </source>
</evidence>
<evidence type="ECO:0000256" key="8">
    <source>
        <dbReference type="ARBA" id="ARBA00023136"/>
    </source>
</evidence>
<evidence type="ECO:0000256" key="12">
    <source>
        <dbReference type="ARBA" id="ARBA00023286"/>
    </source>
</evidence>
<gene>
    <name evidence="20" type="primary">LOC102744586</name>
</gene>
<keyword evidence="9" id="KW-0675">Receptor</keyword>
<dbReference type="FunFam" id="3.40.190.10:FF:000003">
    <property type="entry name" value="Glutamate receptor, ionotropic, AMPA 2"/>
    <property type="match status" value="1"/>
</dbReference>
<evidence type="ECO:0000256" key="2">
    <source>
        <dbReference type="ARBA" id="ARBA00022448"/>
    </source>
</evidence>
<dbReference type="SMART" id="SM00079">
    <property type="entry name" value="PBPe"/>
    <property type="match status" value="1"/>
</dbReference>
<evidence type="ECO:0000256" key="16">
    <source>
        <dbReference type="SAM" id="SignalP"/>
    </source>
</evidence>
<dbReference type="SMART" id="SM00918">
    <property type="entry name" value="Lig_chan-Glu_bd"/>
    <property type="match status" value="1"/>
</dbReference>
<feature type="domain" description="Ionotropic glutamate receptor C-terminal" evidence="17">
    <location>
        <begin position="387"/>
        <end position="571"/>
    </location>
</feature>
<evidence type="ECO:0000259" key="18">
    <source>
        <dbReference type="SMART" id="SM00918"/>
    </source>
</evidence>
<keyword evidence="5 15" id="KW-1133">Transmembrane helix</keyword>
<evidence type="ECO:0000256" key="11">
    <source>
        <dbReference type="ARBA" id="ARBA00023257"/>
    </source>
</evidence>
<dbReference type="KEGG" id="lww:102744586"/>
<proteinExistence type="predicted"/>
<feature type="transmembrane region" description="Helical" evidence="15">
    <location>
        <begin position="596"/>
        <end position="618"/>
    </location>
</feature>
<comment type="subcellular location">
    <subcellularLocation>
        <location evidence="1">Membrane</location>
        <topology evidence="1">Multi-pass membrane protein</topology>
    </subcellularLocation>
    <subcellularLocation>
        <location evidence="14">Postsynaptic cell membrane</location>
    </subcellularLocation>
</comment>
<keyword evidence="3 15" id="KW-0812">Transmembrane</keyword>
<protein>
    <submittedName>
        <fullName evidence="20">Glutamate receptor 4-like</fullName>
    </submittedName>
</protein>
<dbReference type="Gene3D" id="1.10.287.70">
    <property type="match status" value="1"/>
</dbReference>
<dbReference type="GO" id="GO:0045211">
    <property type="term" value="C:postsynaptic membrane"/>
    <property type="evidence" value="ECO:0007669"/>
    <property type="project" value="UniProtKB-SubCell"/>
</dbReference>
<reference evidence="20" key="1">
    <citation type="submission" date="2025-08" db="UniProtKB">
        <authorList>
            <consortium name="RefSeq"/>
        </authorList>
    </citation>
    <scope>IDENTIFICATION</scope>
    <source>
        <tissue evidence="20">Liver</tissue>
    </source>
</reference>
<evidence type="ECO:0000256" key="14">
    <source>
        <dbReference type="ARBA" id="ARBA00034100"/>
    </source>
</evidence>
<dbReference type="InterPro" id="IPR001828">
    <property type="entry name" value="ANF_lig-bd_rcpt"/>
</dbReference>
<organism evidence="19 20">
    <name type="scientific">Leptonychotes weddellii</name>
    <name type="common">Weddell seal</name>
    <name type="synonym">Otaria weddellii</name>
    <dbReference type="NCBI Taxonomy" id="9713"/>
    <lineage>
        <taxon>Eukaryota</taxon>
        <taxon>Metazoa</taxon>
        <taxon>Chordata</taxon>
        <taxon>Craniata</taxon>
        <taxon>Vertebrata</taxon>
        <taxon>Euteleostomi</taxon>
        <taxon>Mammalia</taxon>
        <taxon>Eutheria</taxon>
        <taxon>Laurasiatheria</taxon>
        <taxon>Carnivora</taxon>
        <taxon>Caniformia</taxon>
        <taxon>Pinnipedia</taxon>
        <taxon>Phocidae</taxon>
        <taxon>Monachinae</taxon>
        <taxon>Lobodontini</taxon>
        <taxon>Leptonychotes</taxon>
    </lineage>
</organism>
<dbReference type="Gene3D" id="3.40.50.2300">
    <property type="match status" value="4"/>
</dbReference>
<dbReference type="RefSeq" id="XP_030879493.1">
    <property type="nucleotide sequence ID" value="XM_031023633.1"/>
</dbReference>
<dbReference type="InterPro" id="IPR001320">
    <property type="entry name" value="Iontro_rcpt_C"/>
</dbReference>
<dbReference type="SUPFAM" id="SSF53850">
    <property type="entry name" value="Periplasmic binding protein-like II"/>
    <property type="match status" value="1"/>
</dbReference>
<evidence type="ECO:0000256" key="15">
    <source>
        <dbReference type="SAM" id="Phobius"/>
    </source>
</evidence>
<dbReference type="Pfam" id="PF01094">
    <property type="entry name" value="ANF_receptor"/>
    <property type="match status" value="2"/>
</dbReference>
<dbReference type="FunFam" id="3.40.50.2300:FF:000004">
    <property type="entry name" value="Glutamate receptor, ionotropic, AMPA 2"/>
    <property type="match status" value="1"/>
</dbReference>
<keyword evidence="11" id="KW-0628">Postsynaptic cell membrane</keyword>
<dbReference type="InterPro" id="IPR028082">
    <property type="entry name" value="Peripla_BP_I"/>
</dbReference>
<dbReference type="Proteomes" id="UP000245341">
    <property type="component" value="Unplaced"/>
</dbReference>
<accession>A0A7F8QH10</accession>
<feature type="domain" description="Ionotropic glutamate receptor L-glutamate and glycine-binding" evidence="18">
    <location>
        <begin position="397"/>
        <end position="462"/>
    </location>
</feature>
<dbReference type="AlphaFoldDB" id="A0A7F8QH10"/>
<keyword evidence="2" id="KW-0813">Transport</keyword>
<keyword evidence="19" id="KW-1185">Reference proteome</keyword>
<keyword evidence="8 15" id="KW-0472">Membrane</keyword>
<keyword evidence="6" id="KW-0770">Synapse</keyword>
<dbReference type="GO" id="GO:0015276">
    <property type="term" value="F:ligand-gated monoatomic ion channel activity"/>
    <property type="evidence" value="ECO:0007669"/>
    <property type="project" value="InterPro"/>
</dbReference>
<keyword evidence="7" id="KW-0406">Ion transport</keyword>
<sequence length="682" mass="76332">MRIICRQIVLLFSGFWGLAMGAFPSSVQIGGLFIRNTDQEYTAFRLAIFLHNTSPNASEAPFNLVPHVDNIETANSFAVTNAFCSQYSRGVFAIFGLYDKRSVHTLTSFCSALHISLITPSFPTEGESQFVLQLRPSLRGALLSLLDHYEWSGFVFLYDTDRGYSILQAIMEKAGQNGWHVSAICVENFNDVNYRQLLEELDRRQEKKFVIDCEIERLQNILEQPNPHIHFKSANKCEISRSHARHFGRGIPAHPGTTTAREPRQKYTSALTYDGVLVMAETFRNLRRQKIDISRRGNAGDCLANPAAPWGQGIDMERTLKQVRIQGLTGNVQFDHYGRRVNYTMDVFELKSTGPRKVGYWNDMDKLVLIQDVPTLGNDTAAIENRTVVVTTIMESPYVMYKKNHEMFEGNDKYEGYCVDLASEIAKHIGIKYKIAIVPDGKYGARDADTKIWNGMVGELVYGVDILSDVHFKTSPTEELHYKTDVQMWLMLQLKWQSTEAARPDYRNNICSQRVVENKQFSHAEKSTNGGTTKENVAAGEVTPRTPVNLAVLKLSEAGVLDKLKNKWWYDKGECGPKDSGSKDKTSALSLSNVAGVFYILVGGLGLAMLVALIEFCYKSRAEAKRMKLTFSEAIRNKARLSITGSVGENGRVLTPDCPKAVHTGTTIRQSSGLAVIASDLP</sequence>
<dbReference type="InterPro" id="IPR015683">
    <property type="entry name" value="Ionotropic_Glu_rcpt"/>
</dbReference>
<dbReference type="Gene3D" id="3.40.190.10">
    <property type="entry name" value="Periplasmic binding protein-like II"/>
    <property type="match status" value="1"/>
</dbReference>